<feature type="transmembrane region" description="Helical" evidence="2">
    <location>
        <begin position="171"/>
        <end position="191"/>
    </location>
</feature>
<evidence type="ECO:0000313" key="3">
    <source>
        <dbReference type="EMBL" id="RKP37035.1"/>
    </source>
</evidence>
<feature type="transmembrane region" description="Helical" evidence="2">
    <location>
        <begin position="132"/>
        <end position="151"/>
    </location>
</feature>
<keyword evidence="4" id="KW-1185">Reference proteome</keyword>
<dbReference type="AlphaFoldDB" id="A0A4P9ZU20"/>
<feature type="compositionally biased region" description="Polar residues" evidence="1">
    <location>
        <begin position="300"/>
        <end position="318"/>
    </location>
</feature>
<evidence type="ECO:0000256" key="1">
    <source>
        <dbReference type="SAM" id="MobiDB-lite"/>
    </source>
</evidence>
<sequence length="376" mass="41324">MVVIHFSKIYTGLLGATLSVSLTYLYQPWLVHKQRSRCPRPTRYLYQLACALATVATLTNLGPRLYSSFGGCTRLGTALMCFALQSAKLCNCGALYFLWTYGSGSGGTSTESPITYLTSSSSLVGPWIHRRLFGSLAIVYLLMVALQSAVIHSKYNRELVMCAPIQEYMSTTASISVEAFGILFLLTAMLWPREWTRWLAGHFRLPEGQMPEGNDSGISKDWASQTTDATASSLVPTLLTGGEEPNPIGQPINQEKPSRDISRSNRVGEIPQHFPPETRHRRLNQKHESSAVSDEVSEAGTSSGPSETIQALSDTGLSRSDIGPSPTRSITKAEHVAVDSASPSHTEPFRDETRLSKGWTAHQTRCNLFHYALAYE</sequence>
<proteinExistence type="predicted"/>
<keyword evidence="2" id="KW-1133">Transmembrane helix</keyword>
<name>A0A4P9ZU20_9FUNG</name>
<reference evidence="4" key="1">
    <citation type="journal article" date="2018" name="Nat. Microbiol.">
        <title>Leveraging single-cell genomics to expand the fungal tree of life.</title>
        <authorList>
            <person name="Ahrendt S.R."/>
            <person name="Quandt C.A."/>
            <person name="Ciobanu D."/>
            <person name="Clum A."/>
            <person name="Salamov A."/>
            <person name="Andreopoulos B."/>
            <person name="Cheng J.F."/>
            <person name="Woyke T."/>
            <person name="Pelin A."/>
            <person name="Henrissat B."/>
            <person name="Reynolds N.K."/>
            <person name="Benny G.L."/>
            <person name="Smith M.E."/>
            <person name="James T.Y."/>
            <person name="Grigoriev I.V."/>
        </authorList>
    </citation>
    <scope>NUCLEOTIDE SEQUENCE [LARGE SCALE GENOMIC DNA]</scope>
    <source>
        <strain evidence="4">RSA 468</strain>
    </source>
</reference>
<feature type="transmembrane region" description="Helical" evidence="2">
    <location>
        <begin position="12"/>
        <end position="32"/>
    </location>
</feature>
<dbReference type="Proteomes" id="UP000268162">
    <property type="component" value="Unassembled WGS sequence"/>
</dbReference>
<accession>A0A4P9ZU20</accession>
<protein>
    <submittedName>
        <fullName evidence="3">Uncharacterized protein</fullName>
    </submittedName>
</protein>
<evidence type="ECO:0000256" key="2">
    <source>
        <dbReference type="SAM" id="Phobius"/>
    </source>
</evidence>
<keyword evidence="2" id="KW-0472">Membrane</keyword>
<evidence type="ECO:0000313" key="4">
    <source>
        <dbReference type="Proteomes" id="UP000268162"/>
    </source>
</evidence>
<feature type="transmembrane region" description="Helical" evidence="2">
    <location>
        <begin position="44"/>
        <end position="63"/>
    </location>
</feature>
<dbReference type="EMBL" id="ML002553">
    <property type="protein sequence ID" value="RKP37035.1"/>
    <property type="molecule type" value="Genomic_DNA"/>
</dbReference>
<keyword evidence="2" id="KW-0812">Transmembrane</keyword>
<gene>
    <name evidence="3" type="ORF">BJ085DRAFT_38670</name>
</gene>
<organism evidence="3 4">
    <name type="scientific">Dimargaris cristalligena</name>
    <dbReference type="NCBI Taxonomy" id="215637"/>
    <lineage>
        <taxon>Eukaryota</taxon>
        <taxon>Fungi</taxon>
        <taxon>Fungi incertae sedis</taxon>
        <taxon>Zoopagomycota</taxon>
        <taxon>Kickxellomycotina</taxon>
        <taxon>Dimargaritomycetes</taxon>
        <taxon>Dimargaritales</taxon>
        <taxon>Dimargaritaceae</taxon>
        <taxon>Dimargaris</taxon>
    </lineage>
</organism>
<feature type="region of interest" description="Disordered" evidence="1">
    <location>
        <begin position="237"/>
        <end position="354"/>
    </location>
</feature>